<dbReference type="Gene3D" id="3.30.420.10">
    <property type="entry name" value="Ribonuclease H-like superfamily/Ribonuclease H"/>
    <property type="match status" value="1"/>
</dbReference>
<evidence type="ECO:0000313" key="1">
    <source>
        <dbReference type="EMBL" id="KAI9247658.1"/>
    </source>
</evidence>
<dbReference type="AlphaFoldDB" id="A0AAD5JNY1"/>
<comment type="caution">
    <text evidence="1">The sequence shown here is derived from an EMBL/GenBank/DDBJ whole genome shotgun (WGS) entry which is preliminary data.</text>
</comment>
<accession>A0AAD5JNY1</accession>
<feature type="non-terminal residue" evidence="1">
    <location>
        <position position="1"/>
    </location>
</feature>
<reference evidence="1" key="1">
    <citation type="journal article" date="2022" name="IScience">
        <title>Evolution of zygomycete secretomes and the origins of terrestrial fungal ecologies.</title>
        <authorList>
            <person name="Chang Y."/>
            <person name="Wang Y."/>
            <person name="Mondo S."/>
            <person name="Ahrendt S."/>
            <person name="Andreopoulos W."/>
            <person name="Barry K."/>
            <person name="Beard J."/>
            <person name="Benny G.L."/>
            <person name="Blankenship S."/>
            <person name="Bonito G."/>
            <person name="Cuomo C."/>
            <person name="Desiro A."/>
            <person name="Gervers K.A."/>
            <person name="Hundley H."/>
            <person name="Kuo A."/>
            <person name="LaButti K."/>
            <person name="Lang B.F."/>
            <person name="Lipzen A."/>
            <person name="O'Donnell K."/>
            <person name="Pangilinan J."/>
            <person name="Reynolds N."/>
            <person name="Sandor L."/>
            <person name="Smith M.E."/>
            <person name="Tsang A."/>
            <person name="Grigoriev I.V."/>
            <person name="Stajich J.E."/>
            <person name="Spatafora J.W."/>
        </authorList>
    </citation>
    <scope>NUCLEOTIDE SEQUENCE</scope>
    <source>
        <strain evidence="1">RSA 2281</strain>
    </source>
</reference>
<proteinExistence type="predicted"/>
<name>A0AAD5JNY1_9FUNG</name>
<reference evidence="1" key="2">
    <citation type="submission" date="2023-02" db="EMBL/GenBank/DDBJ databases">
        <authorList>
            <consortium name="DOE Joint Genome Institute"/>
            <person name="Mondo S.J."/>
            <person name="Chang Y."/>
            <person name="Wang Y."/>
            <person name="Ahrendt S."/>
            <person name="Andreopoulos W."/>
            <person name="Barry K."/>
            <person name="Beard J."/>
            <person name="Benny G.L."/>
            <person name="Blankenship S."/>
            <person name="Bonito G."/>
            <person name="Cuomo C."/>
            <person name="Desiro A."/>
            <person name="Gervers K.A."/>
            <person name="Hundley H."/>
            <person name="Kuo A."/>
            <person name="LaButti K."/>
            <person name="Lang B.F."/>
            <person name="Lipzen A."/>
            <person name="O'Donnell K."/>
            <person name="Pangilinan J."/>
            <person name="Reynolds N."/>
            <person name="Sandor L."/>
            <person name="Smith M.W."/>
            <person name="Tsang A."/>
            <person name="Grigoriev I.V."/>
            <person name="Stajich J.E."/>
            <person name="Spatafora J.W."/>
        </authorList>
    </citation>
    <scope>NUCLEOTIDE SEQUENCE</scope>
    <source>
        <strain evidence="1">RSA 2281</strain>
    </source>
</reference>
<dbReference type="InterPro" id="IPR036397">
    <property type="entry name" value="RNaseH_sf"/>
</dbReference>
<protein>
    <recommendedName>
        <fullName evidence="3">Tc1-like transposase DDE domain-containing protein</fullName>
    </recommendedName>
</protein>
<organism evidence="1 2">
    <name type="scientific">Phascolomyces articulosus</name>
    <dbReference type="NCBI Taxonomy" id="60185"/>
    <lineage>
        <taxon>Eukaryota</taxon>
        <taxon>Fungi</taxon>
        <taxon>Fungi incertae sedis</taxon>
        <taxon>Mucoromycota</taxon>
        <taxon>Mucoromycotina</taxon>
        <taxon>Mucoromycetes</taxon>
        <taxon>Mucorales</taxon>
        <taxon>Lichtheimiaceae</taxon>
        <taxon>Phascolomyces</taxon>
    </lineage>
</organism>
<dbReference type="EMBL" id="JAIXMP010000041">
    <property type="protein sequence ID" value="KAI9247658.1"/>
    <property type="molecule type" value="Genomic_DNA"/>
</dbReference>
<sequence length="78" mass="9389">IEWPLQSLDLNPIENLWDKLKEMVYTNIDCIIWIAYELFDRIGECWYSISDEVCQKYIESMPRRVQAVIKANGLWTNY</sequence>
<keyword evidence="2" id="KW-1185">Reference proteome</keyword>
<gene>
    <name evidence="1" type="ORF">BDA99DRAFT_446674</name>
</gene>
<evidence type="ECO:0000313" key="2">
    <source>
        <dbReference type="Proteomes" id="UP001209540"/>
    </source>
</evidence>
<evidence type="ECO:0008006" key="3">
    <source>
        <dbReference type="Google" id="ProtNLM"/>
    </source>
</evidence>
<dbReference type="GO" id="GO:0003676">
    <property type="term" value="F:nucleic acid binding"/>
    <property type="evidence" value="ECO:0007669"/>
    <property type="project" value="InterPro"/>
</dbReference>
<dbReference type="Proteomes" id="UP001209540">
    <property type="component" value="Unassembled WGS sequence"/>
</dbReference>